<reference evidence="8" key="1">
    <citation type="submission" date="2023-02" db="EMBL/GenBank/DDBJ databases">
        <title>Genome sequence of Hyphococcus flavus.</title>
        <authorList>
            <person name="Rong J.-C."/>
            <person name="Zhao Q."/>
            <person name="Yi M."/>
            <person name="Wu J.-Y."/>
        </authorList>
    </citation>
    <scope>NUCLEOTIDE SEQUENCE</scope>
    <source>
        <strain evidence="8">MCCC 1K03223</strain>
    </source>
</reference>
<keyword evidence="4" id="KW-0964">Secreted</keyword>
<evidence type="ECO:0000256" key="6">
    <source>
        <dbReference type="SAM" id="MobiDB-lite"/>
    </source>
</evidence>
<dbReference type="KEGG" id="hfl:PUV54_04600"/>
<dbReference type="GO" id="GO:0005509">
    <property type="term" value="F:calcium ion binding"/>
    <property type="evidence" value="ECO:0007669"/>
    <property type="project" value="InterPro"/>
</dbReference>
<dbReference type="InterPro" id="IPR001343">
    <property type="entry name" value="Hemolysn_Ca-bd"/>
</dbReference>
<evidence type="ECO:0000256" key="1">
    <source>
        <dbReference type="ARBA" id="ARBA00001913"/>
    </source>
</evidence>
<dbReference type="PANTHER" id="PTHR38340:SF1">
    <property type="entry name" value="S-LAYER PROTEIN"/>
    <property type="match status" value="1"/>
</dbReference>
<dbReference type="Pfam" id="PF08548">
    <property type="entry name" value="Peptidase_M10_C"/>
    <property type="match status" value="1"/>
</dbReference>
<protein>
    <submittedName>
        <fullName evidence="8">M10 family metallopeptidase</fullName>
    </submittedName>
</protein>
<evidence type="ECO:0000256" key="3">
    <source>
        <dbReference type="ARBA" id="ARBA00009490"/>
    </source>
</evidence>
<evidence type="ECO:0000313" key="8">
    <source>
        <dbReference type="EMBL" id="WDI32473.1"/>
    </source>
</evidence>
<dbReference type="InterPro" id="IPR006026">
    <property type="entry name" value="Peptidase_Metallo"/>
</dbReference>
<keyword evidence="9" id="KW-1185">Reference proteome</keyword>
<dbReference type="GO" id="GO:0005615">
    <property type="term" value="C:extracellular space"/>
    <property type="evidence" value="ECO:0007669"/>
    <property type="project" value="InterPro"/>
</dbReference>
<feature type="compositionally biased region" description="Acidic residues" evidence="6">
    <location>
        <begin position="306"/>
        <end position="315"/>
    </location>
</feature>
<feature type="region of interest" description="Disordered" evidence="6">
    <location>
        <begin position="302"/>
        <end position="350"/>
    </location>
</feature>
<evidence type="ECO:0000256" key="5">
    <source>
        <dbReference type="ARBA" id="ARBA00022737"/>
    </source>
</evidence>
<organism evidence="8 9">
    <name type="scientific">Hyphococcus flavus</name>
    <dbReference type="NCBI Taxonomy" id="1866326"/>
    <lineage>
        <taxon>Bacteria</taxon>
        <taxon>Pseudomonadati</taxon>
        <taxon>Pseudomonadota</taxon>
        <taxon>Alphaproteobacteria</taxon>
        <taxon>Parvularculales</taxon>
        <taxon>Parvularculaceae</taxon>
        <taxon>Hyphococcus</taxon>
    </lineage>
</organism>
<proteinExistence type="inferred from homology"/>
<keyword evidence="5" id="KW-0677">Repeat</keyword>
<feature type="domain" description="Peptidase metallopeptidase" evidence="7">
    <location>
        <begin position="24"/>
        <end position="197"/>
    </location>
</feature>
<accession>A0AAF0CGQ2</accession>
<sequence>MPRLGTYDEMAVFLTGSWWVNHGGARQWNLGPDRTIAVNIAGLTPAAQTLAIKSFDFWEDVADIHFQVTTGPAHITYDDEDSSNEAYYAGNQNNGFFTSATINVYVNFDGGVKTLDSLAFFAFIHELGHALGLGHSGHYDGPGVTYAADAFYTNDSRQLTIMSYFFQNDNPTTNASRALPLTPMIVDILAIQSLYGAPADTRSGDTIYGFGSNAGELIYDPTSFPTTNYAMTIYDTGGTDTFNYSGFSEDQYIDLNDEGISNIGGLIGNVIIARDVYIENAEGGSGQDMLIGNELANSLSGNTGDDTLDGGDDNDFMLGNDDNDSIIGGSGNDSANGNDGDDELFGNQGDDLLVGSTGNDTIDGGAGLDVIYGGDGEDMLMGGSARDVLAAGVKNDILDGGGGRDELYGGANNDLLMGGDGNDTMFGAKGVDTLEGGDGNDTVSGAADNDFIDGGEGDDLIFGGVQNDLLTGGLGNDTFLYNAGNDIDVITDFVAGMGTEDVIELNNFGTDFDTFAEVMAAATDDGADTTINFGSGNLIILYNVVVADLHQDDFVFG</sequence>
<dbReference type="InterPro" id="IPR013858">
    <property type="entry name" value="Peptidase_M10B_C"/>
</dbReference>
<dbReference type="GO" id="GO:0008270">
    <property type="term" value="F:zinc ion binding"/>
    <property type="evidence" value="ECO:0007669"/>
    <property type="project" value="InterPro"/>
</dbReference>
<dbReference type="AlphaFoldDB" id="A0AAF0CGQ2"/>
<dbReference type="InterPro" id="IPR050557">
    <property type="entry name" value="RTX_toxin/Mannuronan_C5-epim"/>
</dbReference>
<dbReference type="Pfam" id="PF00353">
    <property type="entry name" value="HemolysinCabind"/>
    <property type="match status" value="5"/>
</dbReference>
<dbReference type="GO" id="GO:0008237">
    <property type="term" value="F:metallopeptidase activity"/>
    <property type="evidence" value="ECO:0007669"/>
    <property type="project" value="InterPro"/>
</dbReference>
<dbReference type="PANTHER" id="PTHR38340">
    <property type="entry name" value="S-LAYER PROTEIN"/>
    <property type="match status" value="1"/>
</dbReference>
<dbReference type="InterPro" id="IPR011049">
    <property type="entry name" value="Serralysin-like_metalloprot_C"/>
</dbReference>
<gene>
    <name evidence="8" type="ORF">PUV54_04600</name>
</gene>
<dbReference type="EMBL" id="CP118166">
    <property type="protein sequence ID" value="WDI32473.1"/>
    <property type="molecule type" value="Genomic_DNA"/>
</dbReference>
<dbReference type="RefSeq" id="WP_274494397.1">
    <property type="nucleotide sequence ID" value="NZ_CP118166.1"/>
</dbReference>
<dbReference type="GO" id="GO:0006508">
    <property type="term" value="P:proteolysis"/>
    <property type="evidence" value="ECO:0007669"/>
    <property type="project" value="InterPro"/>
</dbReference>
<dbReference type="Gene3D" id="3.40.390.10">
    <property type="entry name" value="Collagenase (Catalytic Domain)"/>
    <property type="match status" value="1"/>
</dbReference>
<dbReference type="SUPFAM" id="SSF55486">
    <property type="entry name" value="Metalloproteases ('zincins'), catalytic domain"/>
    <property type="match status" value="1"/>
</dbReference>
<dbReference type="Pfam" id="PF13583">
    <property type="entry name" value="Reprolysin_4"/>
    <property type="match status" value="1"/>
</dbReference>
<dbReference type="InterPro" id="IPR034033">
    <property type="entry name" value="Serralysin-like"/>
</dbReference>
<evidence type="ECO:0000313" key="9">
    <source>
        <dbReference type="Proteomes" id="UP001214043"/>
    </source>
</evidence>
<dbReference type="CDD" id="cd04277">
    <property type="entry name" value="ZnMc_serralysin_like"/>
    <property type="match status" value="1"/>
</dbReference>
<dbReference type="Gene3D" id="2.150.10.10">
    <property type="entry name" value="Serralysin-like metalloprotease, C-terminal"/>
    <property type="match status" value="3"/>
</dbReference>
<dbReference type="PRINTS" id="PR00313">
    <property type="entry name" value="CABNDNGRPT"/>
</dbReference>
<dbReference type="PROSITE" id="PS00330">
    <property type="entry name" value="HEMOLYSIN_CALCIUM"/>
    <property type="match status" value="4"/>
</dbReference>
<evidence type="ECO:0000256" key="4">
    <source>
        <dbReference type="ARBA" id="ARBA00022525"/>
    </source>
</evidence>
<evidence type="ECO:0000259" key="7">
    <source>
        <dbReference type="SMART" id="SM00235"/>
    </source>
</evidence>
<comment type="cofactor">
    <cofactor evidence="1">
        <name>Ca(2+)</name>
        <dbReference type="ChEBI" id="CHEBI:29108"/>
    </cofactor>
</comment>
<name>A0AAF0CGQ2_9PROT</name>
<dbReference type="Proteomes" id="UP001214043">
    <property type="component" value="Chromosome"/>
</dbReference>
<comment type="subcellular location">
    <subcellularLocation>
        <location evidence="2">Secreted</location>
    </subcellularLocation>
</comment>
<dbReference type="InterPro" id="IPR024079">
    <property type="entry name" value="MetalloPept_cat_dom_sf"/>
</dbReference>
<dbReference type="SMART" id="SM00235">
    <property type="entry name" value="ZnMc"/>
    <property type="match status" value="1"/>
</dbReference>
<dbReference type="SUPFAM" id="SSF51120">
    <property type="entry name" value="beta-Roll"/>
    <property type="match status" value="2"/>
</dbReference>
<dbReference type="InterPro" id="IPR018511">
    <property type="entry name" value="Hemolysin-typ_Ca-bd_CS"/>
</dbReference>
<comment type="similarity">
    <text evidence="3">Belongs to the peptidase M10B family.</text>
</comment>
<evidence type="ECO:0000256" key="2">
    <source>
        <dbReference type="ARBA" id="ARBA00004613"/>
    </source>
</evidence>